<evidence type="ECO:0000313" key="2">
    <source>
        <dbReference type="EMBL" id="CAH0403994.1"/>
    </source>
</evidence>
<feature type="compositionally biased region" description="Basic residues" evidence="1">
    <location>
        <begin position="959"/>
        <end position="971"/>
    </location>
</feature>
<feature type="region of interest" description="Disordered" evidence="1">
    <location>
        <begin position="1"/>
        <end position="23"/>
    </location>
</feature>
<feature type="compositionally biased region" description="Low complexity" evidence="1">
    <location>
        <begin position="387"/>
        <end position="400"/>
    </location>
</feature>
<feature type="compositionally biased region" description="Basic and acidic residues" evidence="1">
    <location>
        <begin position="847"/>
        <end position="862"/>
    </location>
</feature>
<dbReference type="Pfam" id="PF15335">
    <property type="entry name" value="CAAP1"/>
    <property type="match status" value="1"/>
</dbReference>
<gene>
    <name evidence="2" type="ORF">CHILSU_LOCUS7293</name>
</gene>
<name>A0ABN8B6N0_CHISP</name>
<feature type="region of interest" description="Disordered" evidence="1">
    <location>
        <begin position="313"/>
        <end position="441"/>
    </location>
</feature>
<evidence type="ECO:0000256" key="1">
    <source>
        <dbReference type="SAM" id="MobiDB-lite"/>
    </source>
</evidence>
<feature type="region of interest" description="Disordered" evidence="1">
    <location>
        <begin position="491"/>
        <end position="602"/>
    </location>
</feature>
<feature type="compositionally biased region" description="Basic and acidic residues" evidence="1">
    <location>
        <begin position="403"/>
        <end position="425"/>
    </location>
</feature>
<dbReference type="PANTHER" id="PTHR14740">
    <property type="entry name" value="CASPASE ACTIVITY AND APOPTOSIS INHIBITOR 1"/>
    <property type="match status" value="1"/>
</dbReference>
<accession>A0ABN8B6N0</accession>
<dbReference type="EMBL" id="OU963920">
    <property type="protein sequence ID" value="CAH0403994.1"/>
    <property type="molecule type" value="Genomic_DNA"/>
</dbReference>
<feature type="region of interest" description="Disordered" evidence="1">
    <location>
        <begin position="847"/>
        <end position="874"/>
    </location>
</feature>
<protein>
    <submittedName>
        <fullName evidence="2">Uncharacterized protein</fullName>
    </submittedName>
</protein>
<feature type="compositionally biased region" description="Basic residues" evidence="1">
    <location>
        <begin position="130"/>
        <end position="147"/>
    </location>
</feature>
<feature type="compositionally biased region" description="Basic and acidic residues" evidence="1">
    <location>
        <begin position="11"/>
        <end position="23"/>
    </location>
</feature>
<feature type="compositionally biased region" description="Basic and acidic residues" evidence="1">
    <location>
        <begin position="148"/>
        <end position="160"/>
    </location>
</feature>
<feature type="region of interest" description="Disordered" evidence="1">
    <location>
        <begin position="629"/>
        <end position="726"/>
    </location>
</feature>
<organism evidence="2 3">
    <name type="scientific">Chilo suppressalis</name>
    <name type="common">Asiatic rice borer moth</name>
    <dbReference type="NCBI Taxonomy" id="168631"/>
    <lineage>
        <taxon>Eukaryota</taxon>
        <taxon>Metazoa</taxon>
        <taxon>Ecdysozoa</taxon>
        <taxon>Arthropoda</taxon>
        <taxon>Hexapoda</taxon>
        <taxon>Insecta</taxon>
        <taxon>Pterygota</taxon>
        <taxon>Neoptera</taxon>
        <taxon>Endopterygota</taxon>
        <taxon>Lepidoptera</taxon>
        <taxon>Glossata</taxon>
        <taxon>Ditrysia</taxon>
        <taxon>Pyraloidea</taxon>
        <taxon>Crambidae</taxon>
        <taxon>Crambinae</taxon>
        <taxon>Chilo</taxon>
    </lineage>
</organism>
<feature type="compositionally biased region" description="Polar residues" evidence="1">
    <location>
        <begin position="491"/>
        <end position="516"/>
    </location>
</feature>
<feature type="region of interest" description="Disordered" evidence="1">
    <location>
        <begin position="184"/>
        <end position="231"/>
    </location>
</feature>
<feature type="compositionally biased region" description="Basic residues" evidence="1">
    <location>
        <begin position="338"/>
        <end position="349"/>
    </location>
</feature>
<evidence type="ECO:0000313" key="3">
    <source>
        <dbReference type="Proteomes" id="UP001153292"/>
    </source>
</evidence>
<dbReference type="InterPro" id="IPR038991">
    <property type="entry name" value="CAAP1"/>
</dbReference>
<feature type="compositionally biased region" description="Basic residues" evidence="1">
    <location>
        <begin position="1"/>
        <end position="10"/>
    </location>
</feature>
<feature type="compositionally biased region" description="Low complexity" evidence="1">
    <location>
        <begin position="575"/>
        <end position="588"/>
    </location>
</feature>
<dbReference type="PANTHER" id="PTHR14740:SF3">
    <property type="entry name" value="CASPASE ACTIVITY AND APOPTOSIS INHIBITOR 1"/>
    <property type="match status" value="1"/>
</dbReference>
<feature type="region of interest" description="Disordered" evidence="1">
    <location>
        <begin position="90"/>
        <end position="160"/>
    </location>
</feature>
<feature type="compositionally biased region" description="Basic residues" evidence="1">
    <location>
        <begin position="674"/>
        <end position="693"/>
    </location>
</feature>
<feature type="compositionally biased region" description="Polar residues" evidence="1">
    <location>
        <begin position="96"/>
        <end position="106"/>
    </location>
</feature>
<keyword evidence="3" id="KW-1185">Reference proteome</keyword>
<feature type="compositionally biased region" description="Basic and acidic residues" evidence="1">
    <location>
        <begin position="200"/>
        <end position="217"/>
    </location>
</feature>
<feature type="compositionally biased region" description="Polar residues" evidence="1">
    <location>
        <begin position="524"/>
        <end position="537"/>
    </location>
</feature>
<feature type="compositionally biased region" description="Basic and acidic residues" evidence="1">
    <location>
        <begin position="903"/>
        <end position="922"/>
    </location>
</feature>
<feature type="region of interest" description="Disordered" evidence="1">
    <location>
        <begin position="946"/>
        <end position="981"/>
    </location>
</feature>
<feature type="region of interest" description="Disordered" evidence="1">
    <location>
        <begin position="894"/>
        <end position="933"/>
    </location>
</feature>
<feature type="region of interest" description="Disordered" evidence="1">
    <location>
        <begin position="785"/>
        <end position="807"/>
    </location>
</feature>
<proteinExistence type="predicted"/>
<feature type="compositionally biased region" description="Basic and acidic residues" evidence="1">
    <location>
        <begin position="694"/>
        <end position="715"/>
    </location>
</feature>
<sequence>MKRVKKHHIKSEKPESSTSHERPKDDYDLVYYIHDRVELMHQVFSVLKHKDIKAMTPECVLHVSIDDLQELCTEELLGISSKRLCAILDGAEPPSDTESSSASQSPERLETISLDSISSDDEILSQSSSKKSKKRKHKHGSRSKKGKSRDAKEDSGEMKASRAGLTVLELLELQARARAIRAQLQQDQQHKLQESVPDSGQRDSDHDDGDVEIKEEPAEVVEISSDEDKPKVERISPDENIAKQAKTANENQTVTKRINDLIITVPQTKQTRKIKLNRNKAVATITNSDKKIENTVTSVNKIASINKDVIKPSVKPKEPVVTTKLSKITAVEDVSKDKQKKKGKKKGKKKNDEKEGSDHDEITLQLSDTEKMDLLEDLDRKNFDTLSSSSSEDSESSSSDSDSDTKEDKTENEKVDKISEEKEPQKATVIESSKENAISESNLVVNAVVNDKEHEVDMSENENCEVNKVQTDTTLTEDVEIVIEKDKCDDSITQSKSIGEETSCTDENTPKNTNKTIDSHKCDSSVQRSNSISVETSCTDKKTSQNTNKIEDDHENDTDNVIEVSSVKDIPVIDTESTNGSSQTSNNNETEESVTVEKEKTPDSIVVFQKSNFDENKADAEETLTYETVTESITRETKNLSDGELSERASSEIEAIELQPEVVCISDDETDKKSQKKKKKKEKKSKKEKKAKKSKSDFRESGDQNFFKETDKDGTNVKNTDTDDANIVKIDVASDNYDDVYEILELSDDSSCYEVEGTVLSKEPTAEEIEALSAKIDQIEREDVVTEEEIREHEMREIEENGERVPEEDLENISWKDRYLDSQKVKKVLSTSSIFNALRKKNKELKRKMEEAKKREEVKETEIENPPADDTNADVSNVVEGTIEHFNTLQGSTKYVDPVSVEPKGKPVDHNNEEIAINKEENEQSPQVTREMKKDAKQLLKMYKRLLKYNDMTKQKDPSKKKKKKKAKKKSKEAASVTGET</sequence>
<dbReference type="Proteomes" id="UP001153292">
    <property type="component" value="Chromosome 27"/>
</dbReference>
<reference evidence="2" key="1">
    <citation type="submission" date="2021-12" db="EMBL/GenBank/DDBJ databases">
        <authorList>
            <person name="King R."/>
        </authorList>
    </citation>
    <scope>NUCLEOTIDE SEQUENCE</scope>
</reference>
<feature type="compositionally biased region" description="Basic and acidic residues" evidence="1">
    <location>
        <begin position="350"/>
        <end position="383"/>
    </location>
</feature>
<feature type="compositionally biased region" description="Basic and acidic residues" evidence="1">
    <location>
        <begin position="633"/>
        <end position="651"/>
    </location>
</feature>